<dbReference type="Gene3D" id="2.40.10.350">
    <property type="entry name" value="Rod shape-determining protein MreC, domain 2"/>
    <property type="match status" value="1"/>
</dbReference>
<keyword evidence="6" id="KW-0472">Membrane</keyword>
<dbReference type="InterPro" id="IPR007221">
    <property type="entry name" value="MreC"/>
</dbReference>
<keyword evidence="5" id="KW-0175">Coiled coil</keyword>
<dbReference type="GO" id="GO:0008360">
    <property type="term" value="P:regulation of cell shape"/>
    <property type="evidence" value="ECO:0007669"/>
    <property type="project" value="UniProtKB-KW"/>
</dbReference>
<evidence type="ECO:0000259" key="7">
    <source>
        <dbReference type="Pfam" id="PF04085"/>
    </source>
</evidence>
<name>A0A5C7J9R7_9BACT</name>
<accession>A0A5C7J9R7</accession>
<dbReference type="EMBL" id="SSDS01000024">
    <property type="protein sequence ID" value="TXG78217.1"/>
    <property type="molecule type" value="Genomic_DNA"/>
</dbReference>
<gene>
    <name evidence="8" type="ORF">E6Q11_01550</name>
</gene>
<keyword evidence="6" id="KW-0812">Transmembrane</keyword>
<evidence type="ECO:0000256" key="3">
    <source>
        <dbReference type="ARBA" id="ARBA00022960"/>
    </source>
</evidence>
<comment type="caution">
    <text evidence="8">The sequence shown here is derived from an EMBL/GenBank/DDBJ whole genome shotgun (WGS) entry which is preliminary data.</text>
</comment>
<comment type="similarity">
    <text evidence="1">Belongs to the MreC family.</text>
</comment>
<organism evidence="8 9">
    <name type="scientific">Candidatus Dojkabacteria bacterium</name>
    <dbReference type="NCBI Taxonomy" id="2099670"/>
    <lineage>
        <taxon>Bacteria</taxon>
        <taxon>Candidatus Dojkabacteria</taxon>
    </lineage>
</organism>
<evidence type="ECO:0000256" key="2">
    <source>
        <dbReference type="ARBA" id="ARBA00013855"/>
    </source>
</evidence>
<dbReference type="PANTHER" id="PTHR34138">
    <property type="entry name" value="CELL SHAPE-DETERMINING PROTEIN MREC"/>
    <property type="match status" value="1"/>
</dbReference>
<dbReference type="GO" id="GO:0005886">
    <property type="term" value="C:plasma membrane"/>
    <property type="evidence" value="ECO:0007669"/>
    <property type="project" value="TreeGrafter"/>
</dbReference>
<feature type="domain" description="Rod shape-determining protein MreC beta-barrel core" evidence="7">
    <location>
        <begin position="122"/>
        <end position="237"/>
    </location>
</feature>
<dbReference type="AlphaFoldDB" id="A0A5C7J9R7"/>
<evidence type="ECO:0000313" key="8">
    <source>
        <dbReference type="EMBL" id="TXG78217.1"/>
    </source>
</evidence>
<feature type="coiled-coil region" evidence="5">
    <location>
        <begin position="69"/>
        <end position="106"/>
    </location>
</feature>
<reference evidence="8 9" key="1">
    <citation type="submission" date="2018-09" db="EMBL/GenBank/DDBJ databases">
        <title>Metagenome Assembled Genomes from an Advanced Water Purification Facility.</title>
        <authorList>
            <person name="Stamps B.W."/>
            <person name="Spear J.R."/>
        </authorList>
    </citation>
    <scope>NUCLEOTIDE SEQUENCE [LARGE SCALE GENOMIC DNA]</scope>
    <source>
        <strain evidence="8">Bin_63_2</strain>
    </source>
</reference>
<dbReference type="Gene3D" id="2.40.10.340">
    <property type="entry name" value="Rod shape-determining protein MreC, domain 1"/>
    <property type="match status" value="1"/>
</dbReference>
<sequence length="284" mass="30608">MQTETLWAKKRTKFWLGVLVFIVGVHFLAPASLFRPVQTGLVTVLMPFQNFFSWVGFEIVDAQEFISSLRTLKTENERLHQQILTLKGNEAQLTVLRRENEELRQAQGLQPHPGTTLLTGEVVARGEGGLATTIRINRGTDQGVRVGMPVVTAGNILIGRIQQVAPFSAEVRLLSHHESLVAAMADEIPGQMIVRGDHGVGLLLDLARPTDTLTPGTVIMTSGLNDSLPAGLFIGTVGPQLGGGALPGLGISRNVGHGGEREVRGMAQLLVLLHAVEDDVWSVA</sequence>
<proteinExistence type="inferred from homology"/>
<protein>
    <recommendedName>
        <fullName evidence="2">Cell shape-determining protein MreC</fullName>
    </recommendedName>
    <alternativeName>
        <fullName evidence="4">Cell shape protein MreC</fullName>
    </alternativeName>
</protein>
<evidence type="ECO:0000256" key="5">
    <source>
        <dbReference type="SAM" id="Coils"/>
    </source>
</evidence>
<evidence type="ECO:0000256" key="4">
    <source>
        <dbReference type="ARBA" id="ARBA00032089"/>
    </source>
</evidence>
<dbReference type="InterPro" id="IPR055342">
    <property type="entry name" value="MreC_beta-barrel_core"/>
</dbReference>
<dbReference type="PANTHER" id="PTHR34138:SF1">
    <property type="entry name" value="CELL SHAPE-DETERMINING PROTEIN MREC"/>
    <property type="match status" value="1"/>
</dbReference>
<dbReference type="InterPro" id="IPR042175">
    <property type="entry name" value="Cell/Rod_MreC_2"/>
</dbReference>
<keyword evidence="3" id="KW-0133">Cell shape</keyword>
<dbReference type="InterPro" id="IPR042177">
    <property type="entry name" value="Cell/Rod_1"/>
</dbReference>
<evidence type="ECO:0000313" key="9">
    <source>
        <dbReference type="Proteomes" id="UP000321026"/>
    </source>
</evidence>
<feature type="transmembrane region" description="Helical" evidence="6">
    <location>
        <begin position="12"/>
        <end position="29"/>
    </location>
</feature>
<evidence type="ECO:0000256" key="1">
    <source>
        <dbReference type="ARBA" id="ARBA00009369"/>
    </source>
</evidence>
<keyword evidence="6" id="KW-1133">Transmembrane helix</keyword>
<dbReference type="Proteomes" id="UP000321026">
    <property type="component" value="Unassembled WGS sequence"/>
</dbReference>
<evidence type="ECO:0000256" key="6">
    <source>
        <dbReference type="SAM" id="Phobius"/>
    </source>
</evidence>
<dbReference type="Pfam" id="PF04085">
    <property type="entry name" value="MreC"/>
    <property type="match status" value="1"/>
</dbReference>